<accession>C5L713</accession>
<evidence type="ECO:0000313" key="3">
    <source>
        <dbReference type="EMBL" id="EER07275.1"/>
    </source>
</evidence>
<dbReference type="Proteomes" id="UP000007800">
    <property type="component" value="Unassembled WGS sequence"/>
</dbReference>
<dbReference type="OrthoDB" id="408101at2759"/>
<evidence type="ECO:0000313" key="4">
    <source>
        <dbReference type="Proteomes" id="UP000007800"/>
    </source>
</evidence>
<sequence length="60" mass="6295">MTTQSCPFAVEEPRPTAPAGHLLCQEGSAMTKRSSTRVHHAPGGASSLNLSHEPTAVPEK</sequence>
<dbReference type="EMBL" id="GG679899">
    <property type="protein sequence ID" value="EER07275.1"/>
    <property type="molecule type" value="Genomic_DNA"/>
</dbReference>
<dbReference type="GeneID" id="9060044"/>
<gene>
    <name evidence="2" type="ORF">Pmar_PMAR014576</name>
    <name evidence="3" type="ORF">Pmar_PMAR020434</name>
</gene>
<dbReference type="RefSeq" id="XP_002771542.1">
    <property type="nucleotide sequence ID" value="XM_002771496.1"/>
</dbReference>
<dbReference type="GeneID" id="9047446"/>
<evidence type="ECO:0000256" key="1">
    <source>
        <dbReference type="SAM" id="MobiDB-lite"/>
    </source>
</evidence>
<dbReference type="RefSeq" id="XP_002775459.1">
    <property type="nucleotide sequence ID" value="XM_002775413.1"/>
</dbReference>
<reference evidence="3 4" key="1">
    <citation type="submission" date="2008-07" db="EMBL/GenBank/DDBJ databases">
        <authorList>
            <person name="El-Sayed N."/>
            <person name="Caler E."/>
            <person name="Inman J."/>
            <person name="Amedeo P."/>
            <person name="Hass B."/>
            <person name="Wortman J."/>
        </authorList>
    </citation>
    <scope>NUCLEOTIDE SEQUENCE [LARGE SCALE GENOMIC DNA]</scope>
    <source>
        <strain evidence="3">ATCC 50983</strain>
        <strain evidence="4">ATCC 50983 / TXsc</strain>
    </source>
</reference>
<protein>
    <submittedName>
        <fullName evidence="3">Uncharacterized protein</fullName>
    </submittedName>
</protein>
<evidence type="ECO:0000313" key="2">
    <source>
        <dbReference type="EMBL" id="EER03358.1"/>
    </source>
</evidence>
<dbReference type="EMBL" id="GG682243">
    <property type="protein sequence ID" value="EER03358.1"/>
    <property type="molecule type" value="Genomic_DNA"/>
</dbReference>
<dbReference type="AlphaFoldDB" id="C5L713"/>
<keyword evidence="4" id="KW-1185">Reference proteome</keyword>
<proteinExistence type="predicted"/>
<name>C5L713_PERM5</name>
<organism evidence="4">
    <name type="scientific">Perkinsus marinus (strain ATCC 50983 / TXsc)</name>
    <dbReference type="NCBI Taxonomy" id="423536"/>
    <lineage>
        <taxon>Eukaryota</taxon>
        <taxon>Sar</taxon>
        <taxon>Alveolata</taxon>
        <taxon>Perkinsozoa</taxon>
        <taxon>Perkinsea</taxon>
        <taxon>Perkinsida</taxon>
        <taxon>Perkinsidae</taxon>
        <taxon>Perkinsus</taxon>
    </lineage>
</organism>
<feature type="region of interest" description="Disordered" evidence="1">
    <location>
        <begin position="28"/>
        <end position="60"/>
    </location>
</feature>